<protein>
    <recommendedName>
        <fullName evidence="4">Bacterial OB-fold domain-containing protein</fullName>
    </recommendedName>
</protein>
<dbReference type="InterPro" id="IPR005220">
    <property type="entry name" value="CarO-like"/>
</dbReference>
<dbReference type="KEGG" id="vsh:BSZ05_26020"/>
<dbReference type="SUPFAM" id="SSF101756">
    <property type="entry name" value="Hypothetical protein YgiW"/>
    <property type="match status" value="1"/>
</dbReference>
<sequence>MFSIQTSIGINSHLESRGGSEGFYGPSRGLVKVRDVLDAGFFSDDRPVTLTGYITSFLGGEMYLLTDGIDNIHVEIDQEVWRGISINSNTKVTISGTIDKEFAYTSIEVDAIRIIQ</sequence>
<dbReference type="InterPro" id="IPR036700">
    <property type="entry name" value="BOBF_sf"/>
</dbReference>
<dbReference type="PANTHER" id="PTHR36571:SF1">
    <property type="entry name" value="PROTEIN YGIW"/>
    <property type="match status" value="1"/>
</dbReference>
<dbReference type="PANTHER" id="PTHR36571">
    <property type="entry name" value="PROTEIN YGIW"/>
    <property type="match status" value="1"/>
</dbReference>
<evidence type="ECO:0000256" key="1">
    <source>
        <dbReference type="ARBA" id="ARBA00022729"/>
    </source>
</evidence>
<dbReference type="EMBL" id="CP018309">
    <property type="protein sequence ID" value="ASI93376.1"/>
    <property type="molecule type" value="Genomic_DNA"/>
</dbReference>
<name>A0AAN1KR75_9VIBR</name>
<proteinExistence type="predicted"/>
<evidence type="ECO:0000313" key="3">
    <source>
        <dbReference type="Proteomes" id="UP000197092"/>
    </source>
</evidence>
<dbReference type="AlphaFoldDB" id="A0AAN1KR75"/>
<accession>A0AAN1KR75</accession>
<reference evidence="3" key="1">
    <citation type="submission" date="2016-12" db="EMBL/GenBank/DDBJ databases">
        <title>Comparative genomic analysis reveals the diversity, evolution, and environmental adaptation strategies of the genus Vibrio.</title>
        <authorList>
            <person name="Lin H."/>
            <person name="Wang X."/>
            <person name="Zhang X.-H."/>
        </authorList>
    </citation>
    <scope>NUCLEOTIDE SEQUENCE [LARGE SCALE GENOMIC DNA]</scope>
    <source>
        <strain evidence="3">QT6D1</strain>
    </source>
</reference>
<evidence type="ECO:0000313" key="2">
    <source>
        <dbReference type="EMBL" id="ASI93376.1"/>
    </source>
</evidence>
<evidence type="ECO:0008006" key="4">
    <source>
        <dbReference type="Google" id="ProtNLM"/>
    </source>
</evidence>
<dbReference type="NCBIfam" id="NF033674">
    <property type="entry name" value="stress_OB_fold"/>
    <property type="match status" value="1"/>
</dbReference>
<dbReference type="Gene3D" id="2.40.50.200">
    <property type="entry name" value="Bacterial OB-fold"/>
    <property type="match status" value="1"/>
</dbReference>
<organism evidence="2 3">
    <name type="scientific">Vibrio mediterranei</name>
    <dbReference type="NCBI Taxonomy" id="689"/>
    <lineage>
        <taxon>Bacteria</taxon>
        <taxon>Pseudomonadati</taxon>
        <taxon>Pseudomonadota</taxon>
        <taxon>Gammaproteobacteria</taxon>
        <taxon>Vibrionales</taxon>
        <taxon>Vibrionaceae</taxon>
        <taxon>Vibrio</taxon>
    </lineage>
</organism>
<dbReference type="Proteomes" id="UP000197092">
    <property type="component" value="Chromosome 2"/>
</dbReference>
<keyword evidence="1" id="KW-0732">Signal</keyword>
<gene>
    <name evidence="2" type="ORF">BSZ05_26020</name>
</gene>
<dbReference type="Pfam" id="PF04076">
    <property type="entry name" value="BOF"/>
    <property type="match status" value="1"/>
</dbReference>